<comment type="similarity">
    <text evidence="1">Belongs to the prokaryotic molybdopterin-containing oxidoreductase family.</text>
</comment>
<dbReference type="Proteomes" id="UP000287502">
    <property type="component" value="Chromosome"/>
</dbReference>
<proteinExistence type="inferred from homology"/>
<dbReference type="RefSeq" id="WP_128465927.1">
    <property type="nucleotide sequence ID" value="NZ_CP035108.1"/>
</dbReference>
<dbReference type="CDD" id="cd02780">
    <property type="entry name" value="MopB_CT_Tetrathionate_Arsenate-R"/>
    <property type="match status" value="1"/>
</dbReference>
<evidence type="ECO:0000256" key="3">
    <source>
        <dbReference type="ARBA" id="ARBA00022505"/>
    </source>
</evidence>
<evidence type="ECO:0000256" key="1">
    <source>
        <dbReference type="ARBA" id="ARBA00010312"/>
    </source>
</evidence>
<dbReference type="Pfam" id="PF10518">
    <property type="entry name" value="TAT_signal"/>
    <property type="match status" value="1"/>
</dbReference>
<dbReference type="GO" id="GO:0046872">
    <property type="term" value="F:metal ion binding"/>
    <property type="evidence" value="ECO:0007669"/>
    <property type="project" value="UniProtKB-KW"/>
</dbReference>
<keyword evidence="3" id="KW-0500">Molybdenum</keyword>
<name>A0A3R5XW93_9BACT</name>
<dbReference type="Pfam" id="PF04879">
    <property type="entry name" value="Molybdop_Fe4S4"/>
    <property type="match status" value="1"/>
</dbReference>
<accession>A0A3R5XW93</accession>
<dbReference type="NCBIfam" id="TIGR01409">
    <property type="entry name" value="TAT_signal_seq"/>
    <property type="match status" value="1"/>
</dbReference>
<keyword evidence="7" id="KW-0408">Iron</keyword>
<protein>
    <submittedName>
        <fullName evidence="11">Twin-arginine translocation signal domain-containing protein</fullName>
    </submittedName>
</protein>
<keyword evidence="6" id="KW-0560">Oxidoreductase</keyword>
<dbReference type="GO" id="GO:0043546">
    <property type="term" value="F:molybdopterin cofactor binding"/>
    <property type="evidence" value="ECO:0007669"/>
    <property type="project" value="InterPro"/>
</dbReference>
<dbReference type="Gene3D" id="3.40.228.10">
    <property type="entry name" value="Dimethylsulfoxide Reductase, domain 2"/>
    <property type="match status" value="1"/>
</dbReference>
<dbReference type="SMART" id="SM00926">
    <property type="entry name" value="Molybdop_Fe4S4"/>
    <property type="match status" value="1"/>
</dbReference>
<dbReference type="InterPro" id="IPR009010">
    <property type="entry name" value="Asp_de-COase-like_dom_sf"/>
</dbReference>
<dbReference type="Gene3D" id="2.20.25.90">
    <property type="entry name" value="ADC-like domains"/>
    <property type="match status" value="1"/>
</dbReference>
<gene>
    <name evidence="11" type="ORF">EP073_04215</name>
</gene>
<dbReference type="GO" id="GO:0051539">
    <property type="term" value="F:4 iron, 4 sulfur cluster binding"/>
    <property type="evidence" value="ECO:0007669"/>
    <property type="project" value="UniProtKB-KW"/>
</dbReference>
<feature type="chain" id="PRO_5018556659" evidence="9">
    <location>
        <begin position="32"/>
        <end position="843"/>
    </location>
</feature>
<dbReference type="Pfam" id="PF00384">
    <property type="entry name" value="Molybdopterin"/>
    <property type="match status" value="1"/>
</dbReference>
<dbReference type="GO" id="GO:0016491">
    <property type="term" value="F:oxidoreductase activity"/>
    <property type="evidence" value="ECO:0007669"/>
    <property type="project" value="UniProtKB-KW"/>
</dbReference>
<dbReference type="OrthoDB" id="9803192at2"/>
<dbReference type="AlphaFoldDB" id="A0A3R5XW93"/>
<dbReference type="InterPro" id="IPR006311">
    <property type="entry name" value="TAT_signal"/>
</dbReference>
<sequence length="843" mass="93454">MRISRRNFIKASAAAGAIAAVGCGVSGNALAPAKGEKKIGEAPGKWISTSCQGCTTWDPIQIFVQDGRAVKVRGNPNSKSNHGTCCPRAHLTLQQVYDPDRVKVPMKRTNPKKGRGVDPQFVPISWDEALNTIADKMMELRNNGEAHKYMLNRGRYTHMNVLIYDAMTKIYGSPNNISHSSICAEAEKSGSFFTEGLWDYRDYDMVNTKFMLIWGLDPLSSNRQVPYTIKMFGDILDRAKVVVVDPKMNASSAKAHDWLPVIPGEDGALAVAMAHVILTEGLWYKEFVGDFSDGVNRFKMGETVAEDTFKEIQTNGVVKWWNIELKDKTPEWAEKLCGVPASKIYQTARDMAKAAPNVAVWLGPGAAMHVRGTYSAMSVHALSGLMGSSDNIGGSLAGMKVLGNGLQKLDGYLDETAKKKNKKIDQRGTLAFPAMASGKPGSGVITNNLPDAIMAKKPYDIKMGLGYMNNFPFSGTGAQRWEKMFAENEIFYVHLTTHASELTMFADIVLPAAQTTTEKWAYLKNKGGQFGYSTILQPVIKPVWDVKADETEIPFLLAKKFAERGFTNLLDFYMNEFKDVETGKAPADEKEFTVNAVKYYTQPAWANADPAQGDVIGSWEKFKEVGVWNSASYKFKGRWGKYKTVTQKFEFYSETLKKALNEHAANNKVDVDKVLEVCNYEARGEKAFVPHYESPFRYGSMEEYPFTFVDHKSRLNKEGRSANCTWYMEFKKVDAGDASWEDVLKMNPADAQKLGIADGGMAKISSVSGTFLTKVRYWEGIRPGTVAKAYGQGHWAYGKVASKKFGKEAYTFNNNELIPADYDRLTGATARNGGLCGVKIEKA</sequence>
<evidence type="ECO:0000256" key="2">
    <source>
        <dbReference type="ARBA" id="ARBA00022485"/>
    </source>
</evidence>
<keyword evidence="12" id="KW-1185">Reference proteome</keyword>
<feature type="signal peptide" evidence="9">
    <location>
        <begin position="1"/>
        <end position="31"/>
    </location>
</feature>
<dbReference type="Gene3D" id="2.40.40.20">
    <property type="match status" value="1"/>
</dbReference>
<reference evidence="11 12" key="1">
    <citation type="submission" date="2019-01" db="EMBL/GenBank/DDBJ databases">
        <title>Geovibrio thiophilus DSM 11263, complete genome.</title>
        <authorList>
            <person name="Spring S."/>
            <person name="Bunk B."/>
            <person name="Sproer C."/>
        </authorList>
    </citation>
    <scope>NUCLEOTIDE SEQUENCE [LARGE SCALE GENOMIC DNA]</scope>
    <source>
        <strain evidence="11 12">DSM 11263</strain>
    </source>
</reference>
<dbReference type="PANTHER" id="PTHR43742:SF9">
    <property type="entry name" value="TETRATHIONATE REDUCTASE SUBUNIT A"/>
    <property type="match status" value="1"/>
</dbReference>
<evidence type="ECO:0000259" key="10">
    <source>
        <dbReference type="PROSITE" id="PS51669"/>
    </source>
</evidence>
<feature type="domain" description="4Fe-4S Mo/W bis-MGD-type" evidence="10">
    <location>
        <begin position="44"/>
        <end position="100"/>
    </location>
</feature>
<keyword evidence="2" id="KW-0004">4Fe-4S</keyword>
<evidence type="ECO:0000256" key="6">
    <source>
        <dbReference type="ARBA" id="ARBA00023002"/>
    </source>
</evidence>
<dbReference type="EMBL" id="CP035108">
    <property type="protein sequence ID" value="QAR32640.1"/>
    <property type="molecule type" value="Genomic_DNA"/>
</dbReference>
<keyword evidence="4" id="KW-0479">Metal-binding</keyword>
<dbReference type="SUPFAM" id="SSF53706">
    <property type="entry name" value="Formate dehydrogenase/DMSO reductase, domains 1-3"/>
    <property type="match status" value="1"/>
</dbReference>
<dbReference type="InterPro" id="IPR050612">
    <property type="entry name" value="Prok_Mopterin_Oxidored"/>
</dbReference>
<dbReference type="PROSITE" id="PS51257">
    <property type="entry name" value="PROKAR_LIPOPROTEIN"/>
    <property type="match status" value="1"/>
</dbReference>
<dbReference type="InterPro" id="IPR006656">
    <property type="entry name" value="Mopterin_OxRdtase"/>
</dbReference>
<evidence type="ECO:0000256" key="4">
    <source>
        <dbReference type="ARBA" id="ARBA00022723"/>
    </source>
</evidence>
<dbReference type="InterPro" id="IPR006963">
    <property type="entry name" value="Mopterin_OxRdtase_4Fe-4S_dom"/>
</dbReference>
<organism evidence="11 12">
    <name type="scientific">Geovibrio thiophilus</name>
    <dbReference type="NCBI Taxonomy" id="139438"/>
    <lineage>
        <taxon>Bacteria</taxon>
        <taxon>Pseudomonadati</taxon>
        <taxon>Deferribacterota</taxon>
        <taxon>Deferribacteres</taxon>
        <taxon>Deferribacterales</taxon>
        <taxon>Geovibrionaceae</taxon>
        <taxon>Geovibrio</taxon>
    </lineage>
</organism>
<evidence type="ECO:0000313" key="12">
    <source>
        <dbReference type="Proteomes" id="UP000287502"/>
    </source>
</evidence>
<keyword evidence="8" id="KW-0411">Iron-sulfur</keyword>
<dbReference type="PROSITE" id="PS51669">
    <property type="entry name" value="4FE4S_MOW_BIS_MGD"/>
    <property type="match status" value="1"/>
</dbReference>
<dbReference type="PROSITE" id="PS51318">
    <property type="entry name" value="TAT"/>
    <property type="match status" value="1"/>
</dbReference>
<dbReference type="Pfam" id="PF01568">
    <property type="entry name" value="Molydop_binding"/>
    <property type="match status" value="1"/>
</dbReference>
<dbReference type="CDD" id="cd02757">
    <property type="entry name" value="MopB_Arsenate-R"/>
    <property type="match status" value="1"/>
</dbReference>
<dbReference type="InterPro" id="IPR006657">
    <property type="entry name" value="MoPterin_dinucl-bd_dom"/>
</dbReference>
<dbReference type="KEGG" id="gtl:EP073_04215"/>
<dbReference type="PANTHER" id="PTHR43742">
    <property type="entry name" value="TRIMETHYLAMINE-N-OXIDE REDUCTASE"/>
    <property type="match status" value="1"/>
</dbReference>
<dbReference type="InterPro" id="IPR019546">
    <property type="entry name" value="TAT_signal_bac_arc"/>
</dbReference>
<evidence type="ECO:0000256" key="8">
    <source>
        <dbReference type="ARBA" id="ARBA00023014"/>
    </source>
</evidence>
<evidence type="ECO:0000313" key="11">
    <source>
        <dbReference type="EMBL" id="QAR32640.1"/>
    </source>
</evidence>
<keyword evidence="5 9" id="KW-0732">Signal</keyword>
<dbReference type="InterPro" id="IPR037946">
    <property type="entry name" value="MopB_CT_Tetrathionate"/>
</dbReference>
<dbReference type="Gene3D" id="3.40.50.740">
    <property type="match status" value="1"/>
</dbReference>
<evidence type="ECO:0000256" key="5">
    <source>
        <dbReference type="ARBA" id="ARBA00022729"/>
    </source>
</evidence>
<dbReference type="SUPFAM" id="SSF50692">
    <property type="entry name" value="ADC-like"/>
    <property type="match status" value="1"/>
</dbReference>
<evidence type="ECO:0000256" key="7">
    <source>
        <dbReference type="ARBA" id="ARBA00023004"/>
    </source>
</evidence>
<evidence type="ECO:0000256" key="9">
    <source>
        <dbReference type="SAM" id="SignalP"/>
    </source>
</evidence>